<evidence type="ECO:0000259" key="5">
    <source>
        <dbReference type="Pfam" id="PF00155"/>
    </source>
</evidence>
<feature type="domain" description="Aminotransferase class I/classII large" evidence="5">
    <location>
        <begin position="36"/>
        <end position="365"/>
    </location>
</feature>
<dbReference type="GO" id="GO:0000105">
    <property type="term" value="P:L-histidine biosynthetic process"/>
    <property type="evidence" value="ECO:0007669"/>
    <property type="project" value="InterPro"/>
</dbReference>
<keyword evidence="3 6" id="KW-0808">Transferase</keyword>
<name>A0A1J5TQN4_9ZZZZ</name>
<dbReference type="InterPro" id="IPR004838">
    <property type="entry name" value="NHTrfase_class1_PyrdxlP-BS"/>
</dbReference>
<reference evidence="6" key="1">
    <citation type="submission" date="2016-10" db="EMBL/GenBank/DDBJ databases">
        <title>Sequence of Gallionella enrichment culture.</title>
        <authorList>
            <person name="Poehlein A."/>
            <person name="Muehling M."/>
            <person name="Daniel R."/>
        </authorList>
    </citation>
    <scope>NUCLEOTIDE SEQUENCE</scope>
</reference>
<proteinExistence type="predicted"/>
<evidence type="ECO:0000313" key="6">
    <source>
        <dbReference type="EMBL" id="OIR14294.1"/>
    </source>
</evidence>
<dbReference type="InterPro" id="IPR015424">
    <property type="entry name" value="PyrdxlP-dep_Trfase"/>
</dbReference>
<gene>
    <name evidence="6" type="primary">hisC2_3</name>
    <name evidence="6" type="ORF">GALL_47610</name>
</gene>
<dbReference type="EMBL" id="MLJW01000012">
    <property type="protein sequence ID" value="OIR14294.1"/>
    <property type="molecule type" value="Genomic_DNA"/>
</dbReference>
<organism evidence="6">
    <name type="scientific">mine drainage metagenome</name>
    <dbReference type="NCBI Taxonomy" id="410659"/>
    <lineage>
        <taxon>unclassified sequences</taxon>
        <taxon>metagenomes</taxon>
        <taxon>ecological metagenomes</taxon>
    </lineage>
</organism>
<dbReference type="InterPro" id="IPR015421">
    <property type="entry name" value="PyrdxlP-dep_Trfase_major"/>
</dbReference>
<keyword evidence="4" id="KW-0663">Pyridoxal phosphate</keyword>
<dbReference type="Gene3D" id="3.90.1150.10">
    <property type="entry name" value="Aspartate Aminotransferase, domain 1"/>
    <property type="match status" value="1"/>
</dbReference>
<dbReference type="AlphaFoldDB" id="A0A1J5TQN4"/>
<dbReference type="InterPro" id="IPR005861">
    <property type="entry name" value="HisP_aminotrans"/>
</dbReference>
<dbReference type="InterPro" id="IPR050106">
    <property type="entry name" value="HistidinolP_aminotransfase"/>
</dbReference>
<dbReference type="CDD" id="cd00609">
    <property type="entry name" value="AAT_like"/>
    <property type="match status" value="1"/>
</dbReference>
<dbReference type="Gene3D" id="3.40.640.10">
    <property type="entry name" value="Type I PLP-dependent aspartate aminotransferase-like (Major domain)"/>
    <property type="match status" value="1"/>
</dbReference>
<dbReference type="PANTHER" id="PTHR43643:SF3">
    <property type="entry name" value="HISTIDINOL-PHOSPHATE AMINOTRANSFERASE"/>
    <property type="match status" value="1"/>
</dbReference>
<dbReference type="InterPro" id="IPR015422">
    <property type="entry name" value="PyrdxlP-dep_Trfase_small"/>
</dbReference>
<dbReference type="InterPro" id="IPR004839">
    <property type="entry name" value="Aminotransferase_I/II_large"/>
</dbReference>
<comment type="caution">
    <text evidence="6">The sequence shown here is derived from an EMBL/GenBank/DDBJ whole genome shotgun (WGS) entry which is preliminary data.</text>
</comment>
<evidence type="ECO:0000256" key="1">
    <source>
        <dbReference type="ARBA" id="ARBA00001933"/>
    </source>
</evidence>
<dbReference type="PANTHER" id="PTHR43643">
    <property type="entry name" value="HISTIDINOL-PHOSPHATE AMINOTRANSFERASE 2"/>
    <property type="match status" value="1"/>
</dbReference>
<sequence>MPTTQKIDIFKKHIAVNKQYVGGSTRSETGVGQPKKIYKLSSNENMLGTSPQALLSIRKNFHQLHEYNYENDLKFRLALADHFQQYLTPDQFITGNGGMELLELFVRGFVDPGYECILSSPTFMAYKNFAEIQGAKVIDVPLKAGSFELDAEGILNAINPNTRLLFLTNPNNPTGTFIPKSVTDMLIERIPPHVIVVYDEVYFHYVTATDYARAIDYIKQGKNVIGLHSFSKAYGMAGIRLGYAFSTPEIAGYLNRIRRPFMISTLAMEAGIAALKDHAHIKKTQELVVLEKQWLYTQLNRLGISYWKSEANFILFSSPLLPAMMAEKCLELGIMIRSGEVFLAPDSVRVTIGTREANKAFIHALEKILLTLPKAITTKQQH</sequence>
<protein>
    <submittedName>
        <fullName evidence="6">Histidinol-phosphate aminotransferase 2</fullName>
        <ecNumber evidence="6">2.6.1.9</ecNumber>
    </submittedName>
</protein>
<accession>A0A1J5TQN4</accession>
<comment type="cofactor">
    <cofactor evidence="1">
        <name>pyridoxal 5'-phosphate</name>
        <dbReference type="ChEBI" id="CHEBI:597326"/>
    </cofactor>
</comment>
<dbReference type="SUPFAM" id="SSF53383">
    <property type="entry name" value="PLP-dependent transferases"/>
    <property type="match status" value="1"/>
</dbReference>
<dbReference type="GO" id="GO:0004400">
    <property type="term" value="F:histidinol-phosphate transaminase activity"/>
    <property type="evidence" value="ECO:0007669"/>
    <property type="project" value="UniProtKB-EC"/>
</dbReference>
<evidence type="ECO:0000256" key="2">
    <source>
        <dbReference type="ARBA" id="ARBA00022576"/>
    </source>
</evidence>
<dbReference type="EC" id="2.6.1.9" evidence="6"/>
<dbReference type="NCBIfam" id="TIGR01141">
    <property type="entry name" value="hisC"/>
    <property type="match status" value="1"/>
</dbReference>
<keyword evidence="2 6" id="KW-0032">Aminotransferase</keyword>
<dbReference type="PROSITE" id="PS00105">
    <property type="entry name" value="AA_TRANSFER_CLASS_1"/>
    <property type="match status" value="1"/>
</dbReference>
<dbReference type="Pfam" id="PF00155">
    <property type="entry name" value="Aminotran_1_2"/>
    <property type="match status" value="1"/>
</dbReference>
<evidence type="ECO:0000256" key="3">
    <source>
        <dbReference type="ARBA" id="ARBA00022679"/>
    </source>
</evidence>
<dbReference type="GO" id="GO:0030170">
    <property type="term" value="F:pyridoxal phosphate binding"/>
    <property type="evidence" value="ECO:0007669"/>
    <property type="project" value="InterPro"/>
</dbReference>
<evidence type="ECO:0000256" key="4">
    <source>
        <dbReference type="ARBA" id="ARBA00022898"/>
    </source>
</evidence>